<sequence>MDKTRCKRGVAIAKTRPAARTRLSRRATGNSQRPSAFTLLEVILAIGLTTLLMAALYTAMNVYWTMAMESYDEIQRAQIARALLRDMARDIQSCTFIEQQTTESDSDEDDADNSAADADTALSTYTNGLFGTDKDLVLYMSRPSPDPGNYVSAQDLLLPSDRSSDAIIARYLLVQDGGSGLAGQFAADLSAANITDPVKGLARMEGDMAGLSNAIATGDVDMQLNATKMLATEVAGLSFEYYDGVDYVTEWDSTASNAMPLAIVIEITLRSLPNPNDDRPAEQQQGYLNPTVHRLVVPIPVAKPFVGEGAL</sequence>
<evidence type="ECO:0000313" key="2">
    <source>
        <dbReference type="EMBL" id="APZ91697.1"/>
    </source>
</evidence>
<dbReference type="RefSeq" id="WP_145944016.1">
    <property type="nucleotide sequence ID" value="NZ_CP017641.1"/>
</dbReference>
<evidence type="ECO:0000256" key="1">
    <source>
        <dbReference type="SAM" id="Phobius"/>
    </source>
</evidence>
<name>A0A1P8WCA0_9PLAN</name>
<evidence type="ECO:0000313" key="3">
    <source>
        <dbReference type="Proteomes" id="UP000187735"/>
    </source>
</evidence>
<dbReference type="EMBL" id="CP017641">
    <property type="protein sequence ID" value="APZ91697.1"/>
    <property type="molecule type" value="Genomic_DNA"/>
</dbReference>
<evidence type="ECO:0008006" key="4">
    <source>
        <dbReference type="Google" id="ProtNLM"/>
    </source>
</evidence>
<keyword evidence="3" id="KW-1185">Reference proteome</keyword>
<keyword evidence="1" id="KW-0812">Transmembrane</keyword>
<accession>A0A1P8WCA0</accession>
<reference evidence="2 3" key="1">
    <citation type="journal article" date="2016" name="Front. Microbiol.">
        <title>Fuerstia marisgermanicae gen. nov., sp. nov., an Unusual Member of the Phylum Planctomycetes from the German Wadden Sea.</title>
        <authorList>
            <person name="Kohn T."/>
            <person name="Heuer A."/>
            <person name="Jogler M."/>
            <person name="Vollmers J."/>
            <person name="Boedeker C."/>
            <person name="Bunk B."/>
            <person name="Rast P."/>
            <person name="Borchert D."/>
            <person name="Glockner I."/>
            <person name="Freese H.M."/>
            <person name="Klenk H.P."/>
            <person name="Overmann J."/>
            <person name="Kaster A.K."/>
            <person name="Rohde M."/>
            <person name="Wiegand S."/>
            <person name="Jogler C."/>
        </authorList>
    </citation>
    <scope>NUCLEOTIDE SEQUENCE [LARGE SCALE GENOMIC DNA]</scope>
    <source>
        <strain evidence="2 3">NH11</strain>
    </source>
</reference>
<dbReference type="KEGG" id="fmr:Fuma_01288"/>
<keyword evidence="1" id="KW-1133">Transmembrane helix</keyword>
<keyword evidence="1" id="KW-0472">Membrane</keyword>
<dbReference type="OrthoDB" id="9812770at2"/>
<dbReference type="STRING" id="1891926.Fuma_01288"/>
<dbReference type="AlphaFoldDB" id="A0A1P8WCA0"/>
<proteinExistence type="predicted"/>
<feature type="transmembrane region" description="Helical" evidence="1">
    <location>
        <begin position="36"/>
        <end position="60"/>
    </location>
</feature>
<protein>
    <recommendedName>
        <fullName evidence="4">Type II secretion system protein J</fullName>
    </recommendedName>
</protein>
<dbReference type="Proteomes" id="UP000187735">
    <property type="component" value="Chromosome"/>
</dbReference>
<organism evidence="2 3">
    <name type="scientific">Fuerstiella marisgermanici</name>
    <dbReference type="NCBI Taxonomy" id="1891926"/>
    <lineage>
        <taxon>Bacteria</taxon>
        <taxon>Pseudomonadati</taxon>
        <taxon>Planctomycetota</taxon>
        <taxon>Planctomycetia</taxon>
        <taxon>Planctomycetales</taxon>
        <taxon>Planctomycetaceae</taxon>
        <taxon>Fuerstiella</taxon>
    </lineage>
</organism>
<gene>
    <name evidence="2" type="ORF">Fuma_01288</name>
</gene>